<feature type="domain" description="Reverse transcriptase zinc-binding" evidence="1">
    <location>
        <begin position="2"/>
        <end position="66"/>
    </location>
</feature>
<name>A0A0P0WLJ9_ORYSJ</name>
<accession>A0A0P0WLJ9</accession>
<dbReference type="AlphaFoldDB" id="A0A0P0WLJ9"/>
<dbReference type="Proteomes" id="UP000059680">
    <property type="component" value="Chromosome 5"/>
</dbReference>
<sequence>MQEIWKSKVSWKIKHFAYHAGRGRIPCAFQLVKRNWKGGDDKCKLCGAPENVNHVLFNCPITIFDWCVIKEVLNFPVIPVVYRIISLLQRWRLIQRRKEEVCLEQLIKDLMTKLQQLRPSGRLPDDLDFS</sequence>
<proteinExistence type="predicted"/>
<dbReference type="EMBL" id="AP014961">
    <property type="protein sequence ID" value="BAS93693.1"/>
    <property type="molecule type" value="Genomic_DNA"/>
</dbReference>
<reference evidence="3" key="1">
    <citation type="journal article" date="2005" name="Nature">
        <title>The map-based sequence of the rice genome.</title>
        <authorList>
            <consortium name="International rice genome sequencing project (IRGSP)"/>
            <person name="Matsumoto T."/>
            <person name="Wu J."/>
            <person name="Kanamori H."/>
            <person name="Katayose Y."/>
            <person name="Fujisawa M."/>
            <person name="Namiki N."/>
            <person name="Mizuno H."/>
            <person name="Yamamoto K."/>
            <person name="Antonio B.A."/>
            <person name="Baba T."/>
            <person name="Sakata K."/>
            <person name="Nagamura Y."/>
            <person name="Aoki H."/>
            <person name="Arikawa K."/>
            <person name="Arita K."/>
            <person name="Bito T."/>
            <person name="Chiden Y."/>
            <person name="Fujitsuka N."/>
            <person name="Fukunaka R."/>
            <person name="Hamada M."/>
            <person name="Harada C."/>
            <person name="Hayashi A."/>
            <person name="Hijishita S."/>
            <person name="Honda M."/>
            <person name="Hosokawa S."/>
            <person name="Ichikawa Y."/>
            <person name="Idonuma A."/>
            <person name="Iijima M."/>
            <person name="Ikeda M."/>
            <person name="Ikeno M."/>
            <person name="Ito K."/>
            <person name="Ito S."/>
            <person name="Ito T."/>
            <person name="Ito Y."/>
            <person name="Ito Y."/>
            <person name="Iwabuchi A."/>
            <person name="Kamiya K."/>
            <person name="Karasawa W."/>
            <person name="Kurita K."/>
            <person name="Katagiri S."/>
            <person name="Kikuta A."/>
            <person name="Kobayashi H."/>
            <person name="Kobayashi N."/>
            <person name="Machita K."/>
            <person name="Maehara T."/>
            <person name="Masukawa M."/>
            <person name="Mizubayashi T."/>
            <person name="Mukai Y."/>
            <person name="Nagasaki H."/>
            <person name="Nagata Y."/>
            <person name="Naito S."/>
            <person name="Nakashima M."/>
            <person name="Nakama Y."/>
            <person name="Nakamichi Y."/>
            <person name="Nakamura M."/>
            <person name="Meguro A."/>
            <person name="Negishi M."/>
            <person name="Ohta I."/>
            <person name="Ohta T."/>
            <person name="Okamoto M."/>
            <person name="Ono N."/>
            <person name="Saji S."/>
            <person name="Sakaguchi M."/>
            <person name="Sakai K."/>
            <person name="Shibata M."/>
            <person name="Shimokawa T."/>
            <person name="Song J."/>
            <person name="Takazaki Y."/>
            <person name="Terasawa K."/>
            <person name="Tsugane M."/>
            <person name="Tsuji K."/>
            <person name="Ueda S."/>
            <person name="Waki K."/>
            <person name="Yamagata H."/>
            <person name="Yamamoto M."/>
            <person name="Yamamoto S."/>
            <person name="Yamane H."/>
            <person name="Yoshiki S."/>
            <person name="Yoshihara R."/>
            <person name="Yukawa K."/>
            <person name="Zhong H."/>
            <person name="Yano M."/>
            <person name="Yuan Q."/>
            <person name="Ouyang S."/>
            <person name="Liu J."/>
            <person name="Jones K.M."/>
            <person name="Gansberger K."/>
            <person name="Moffat K."/>
            <person name="Hill J."/>
            <person name="Bera J."/>
            <person name="Fadrosh D."/>
            <person name="Jin S."/>
            <person name="Johri S."/>
            <person name="Kim M."/>
            <person name="Overton L."/>
            <person name="Reardon M."/>
            <person name="Tsitrin T."/>
            <person name="Vuong H."/>
            <person name="Weaver B."/>
            <person name="Ciecko A."/>
            <person name="Tallon L."/>
            <person name="Jackson J."/>
            <person name="Pai G."/>
            <person name="Aken S.V."/>
            <person name="Utterback T."/>
            <person name="Reidmuller S."/>
            <person name="Feldblyum T."/>
            <person name="Hsiao J."/>
            <person name="Zismann V."/>
            <person name="Iobst S."/>
            <person name="de Vazeille A.R."/>
            <person name="Buell C.R."/>
            <person name="Ying K."/>
            <person name="Li Y."/>
            <person name="Lu T."/>
            <person name="Huang Y."/>
            <person name="Zhao Q."/>
            <person name="Feng Q."/>
            <person name="Zhang L."/>
            <person name="Zhu J."/>
            <person name="Weng Q."/>
            <person name="Mu J."/>
            <person name="Lu Y."/>
            <person name="Fan D."/>
            <person name="Liu Y."/>
            <person name="Guan J."/>
            <person name="Zhang Y."/>
            <person name="Yu S."/>
            <person name="Liu X."/>
            <person name="Zhang Y."/>
            <person name="Hong G."/>
            <person name="Han B."/>
            <person name="Choisne N."/>
            <person name="Demange N."/>
            <person name="Orjeda G."/>
            <person name="Samain S."/>
            <person name="Cattolico L."/>
            <person name="Pelletier E."/>
            <person name="Couloux A."/>
            <person name="Segurens B."/>
            <person name="Wincker P."/>
            <person name="D'Hont A."/>
            <person name="Scarpelli C."/>
            <person name="Weissenbach J."/>
            <person name="Salanoubat M."/>
            <person name="Quetier F."/>
            <person name="Yu Y."/>
            <person name="Kim H.R."/>
            <person name="Rambo T."/>
            <person name="Currie J."/>
            <person name="Collura K."/>
            <person name="Luo M."/>
            <person name="Yang T."/>
            <person name="Ammiraju J.S.S."/>
            <person name="Engler F."/>
            <person name="Soderlund C."/>
            <person name="Wing R.A."/>
            <person name="Palmer L.E."/>
            <person name="de la Bastide M."/>
            <person name="Spiegel L."/>
            <person name="Nascimento L."/>
            <person name="Zutavern T."/>
            <person name="O'Shaughnessy A."/>
            <person name="Dike S."/>
            <person name="Dedhia N."/>
            <person name="Preston R."/>
            <person name="Balija V."/>
            <person name="McCombie W.R."/>
            <person name="Chow T."/>
            <person name="Chen H."/>
            <person name="Chung M."/>
            <person name="Chen C."/>
            <person name="Shaw J."/>
            <person name="Wu H."/>
            <person name="Hsiao K."/>
            <person name="Chao Y."/>
            <person name="Chu M."/>
            <person name="Cheng C."/>
            <person name="Hour A."/>
            <person name="Lee P."/>
            <person name="Lin S."/>
            <person name="Lin Y."/>
            <person name="Liou J."/>
            <person name="Liu S."/>
            <person name="Hsing Y."/>
            <person name="Raghuvanshi S."/>
            <person name="Mohanty A."/>
            <person name="Bharti A.K."/>
            <person name="Gaur A."/>
            <person name="Gupta V."/>
            <person name="Kumar D."/>
            <person name="Ravi V."/>
            <person name="Vij S."/>
            <person name="Kapur A."/>
            <person name="Khurana P."/>
            <person name="Khurana P."/>
            <person name="Khurana J.P."/>
            <person name="Tyagi A.K."/>
            <person name="Gaikwad K."/>
            <person name="Singh A."/>
            <person name="Dalal V."/>
            <person name="Srivastava S."/>
            <person name="Dixit A."/>
            <person name="Pal A.K."/>
            <person name="Ghazi I.A."/>
            <person name="Yadav M."/>
            <person name="Pandit A."/>
            <person name="Bhargava A."/>
            <person name="Sureshbabu K."/>
            <person name="Batra K."/>
            <person name="Sharma T.R."/>
            <person name="Mohapatra T."/>
            <person name="Singh N.K."/>
            <person name="Messing J."/>
            <person name="Nelson A.B."/>
            <person name="Fuks G."/>
            <person name="Kavchok S."/>
            <person name="Keizer G."/>
            <person name="Linton E."/>
            <person name="Llaca V."/>
            <person name="Song R."/>
            <person name="Tanyolac B."/>
            <person name="Young S."/>
            <person name="Ho-Il K."/>
            <person name="Hahn J.H."/>
            <person name="Sangsakoo G."/>
            <person name="Vanavichit A."/>
            <person name="de Mattos Luiz.A.T."/>
            <person name="Zimmer P.D."/>
            <person name="Malone G."/>
            <person name="Dellagostin O."/>
            <person name="de Oliveira A.C."/>
            <person name="Bevan M."/>
            <person name="Bancroft I."/>
            <person name="Minx P."/>
            <person name="Cordum H."/>
            <person name="Wilson R."/>
            <person name="Cheng Z."/>
            <person name="Jin W."/>
            <person name="Jiang J."/>
            <person name="Leong S.A."/>
            <person name="Iwama H."/>
            <person name="Gojobori T."/>
            <person name="Itoh T."/>
            <person name="Niimura Y."/>
            <person name="Fujii Y."/>
            <person name="Habara T."/>
            <person name="Sakai H."/>
            <person name="Sato Y."/>
            <person name="Wilson G."/>
            <person name="Kumar K."/>
            <person name="McCouch S."/>
            <person name="Juretic N."/>
            <person name="Hoen D."/>
            <person name="Wright S."/>
            <person name="Bruskiewich R."/>
            <person name="Bureau T."/>
            <person name="Miyao A."/>
            <person name="Hirochika H."/>
            <person name="Nishikawa T."/>
            <person name="Kadowaki K."/>
            <person name="Sugiura M."/>
            <person name="Burr B."/>
            <person name="Sasaki T."/>
        </authorList>
    </citation>
    <scope>NUCLEOTIDE SEQUENCE [LARGE SCALE GENOMIC DNA]</scope>
    <source>
        <strain evidence="3">cv. Nipponbare</strain>
    </source>
</reference>
<dbReference type="InParanoid" id="A0A0P0WLJ9"/>
<keyword evidence="3" id="KW-1185">Reference proteome</keyword>
<dbReference type="SMR" id="A0A0P0WLJ9"/>
<dbReference type="PaxDb" id="39947-A0A0P0WLJ9"/>
<dbReference type="Pfam" id="PF13966">
    <property type="entry name" value="zf-RVT"/>
    <property type="match status" value="1"/>
</dbReference>
<dbReference type="FunCoup" id="A0A0P0WLJ9">
    <property type="interactions" value="4"/>
</dbReference>
<evidence type="ECO:0000259" key="1">
    <source>
        <dbReference type="Pfam" id="PF13966"/>
    </source>
</evidence>
<protein>
    <submittedName>
        <fullName evidence="2">Os05g0372050 protein</fullName>
    </submittedName>
</protein>
<organism evidence="2 3">
    <name type="scientific">Oryza sativa subsp. japonica</name>
    <name type="common">Rice</name>
    <dbReference type="NCBI Taxonomy" id="39947"/>
    <lineage>
        <taxon>Eukaryota</taxon>
        <taxon>Viridiplantae</taxon>
        <taxon>Streptophyta</taxon>
        <taxon>Embryophyta</taxon>
        <taxon>Tracheophyta</taxon>
        <taxon>Spermatophyta</taxon>
        <taxon>Magnoliopsida</taxon>
        <taxon>Liliopsida</taxon>
        <taxon>Poales</taxon>
        <taxon>Poaceae</taxon>
        <taxon>BOP clade</taxon>
        <taxon>Oryzoideae</taxon>
        <taxon>Oryzeae</taxon>
        <taxon>Oryzinae</taxon>
        <taxon>Oryza</taxon>
        <taxon>Oryza sativa</taxon>
    </lineage>
</organism>
<evidence type="ECO:0000313" key="2">
    <source>
        <dbReference type="EMBL" id="BAS93693.1"/>
    </source>
</evidence>
<reference evidence="2 3" key="2">
    <citation type="journal article" date="2013" name="Plant Cell Physiol.">
        <title>Rice Annotation Project Database (RAP-DB): an integrative and interactive database for rice genomics.</title>
        <authorList>
            <person name="Sakai H."/>
            <person name="Lee S.S."/>
            <person name="Tanaka T."/>
            <person name="Numa H."/>
            <person name="Kim J."/>
            <person name="Kawahara Y."/>
            <person name="Wakimoto H."/>
            <person name="Yang C.C."/>
            <person name="Iwamoto M."/>
            <person name="Abe T."/>
            <person name="Yamada Y."/>
            <person name="Muto A."/>
            <person name="Inokuchi H."/>
            <person name="Ikemura T."/>
            <person name="Matsumoto T."/>
            <person name="Sasaki T."/>
            <person name="Itoh T."/>
        </authorList>
    </citation>
    <scope>NUCLEOTIDE SEQUENCE [LARGE SCALE GENOMIC DNA]</scope>
    <source>
        <strain evidence="3">cv. Nipponbare</strain>
    </source>
</reference>
<evidence type="ECO:0000313" key="3">
    <source>
        <dbReference type="Proteomes" id="UP000059680"/>
    </source>
</evidence>
<gene>
    <name evidence="2" type="ordered locus">Os05g0372050</name>
    <name evidence="2" type="ORF">OSNPB_050372050</name>
</gene>
<dbReference type="InterPro" id="IPR026960">
    <property type="entry name" value="RVT-Znf"/>
</dbReference>
<reference evidence="2 3" key="3">
    <citation type="journal article" date="2013" name="Rice">
        <title>Improvement of the Oryza sativa Nipponbare reference genome using next generation sequence and optical map data.</title>
        <authorList>
            <person name="Kawahara Y."/>
            <person name="de la Bastide M."/>
            <person name="Hamilton J.P."/>
            <person name="Kanamori H."/>
            <person name="McCombie W.R."/>
            <person name="Ouyang S."/>
            <person name="Schwartz D.C."/>
            <person name="Tanaka T."/>
            <person name="Wu J."/>
            <person name="Zhou S."/>
            <person name="Childs K.L."/>
            <person name="Davidson R.M."/>
            <person name="Lin H."/>
            <person name="Quesada-Ocampo L."/>
            <person name="Vaillancourt B."/>
            <person name="Sakai H."/>
            <person name="Lee S.S."/>
            <person name="Kim J."/>
            <person name="Numa H."/>
            <person name="Itoh T."/>
            <person name="Buell C.R."/>
            <person name="Matsumoto T."/>
        </authorList>
    </citation>
    <scope>NUCLEOTIDE SEQUENCE [LARGE SCALE GENOMIC DNA]</scope>
    <source>
        <strain evidence="3">cv. Nipponbare</strain>
    </source>
</reference>